<dbReference type="InterPro" id="IPR008250">
    <property type="entry name" value="ATPase_P-typ_transduc_dom_A_sf"/>
</dbReference>
<dbReference type="PANTHER" id="PTHR42861">
    <property type="entry name" value="CALCIUM-TRANSPORTING ATPASE"/>
    <property type="match status" value="1"/>
</dbReference>
<comment type="caution">
    <text evidence="6">The sequence shown here is derived from an EMBL/GenBank/DDBJ whole genome shotgun (WGS) entry which is preliminary data.</text>
</comment>
<evidence type="ECO:0000256" key="3">
    <source>
        <dbReference type="ARBA" id="ARBA00022840"/>
    </source>
</evidence>
<dbReference type="Proteomes" id="UP001479436">
    <property type="component" value="Unassembled WGS sequence"/>
</dbReference>
<dbReference type="SUPFAM" id="SSF81665">
    <property type="entry name" value="Calcium ATPase, transmembrane domain M"/>
    <property type="match status" value="1"/>
</dbReference>
<feature type="transmembrane region" description="Helical" evidence="4">
    <location>
        <begin position="280"/>
        <end position="306"/>
    </location>
</feature>
<evidence type="ECO:0000256" key="4">
    <source>
        <dbReference type="SAM" id="Phobius"/>
    </source>
</evidence>
<sequence>MRKLDQTVSKPYHTYTHEDVLSKLKTDVQAGLTTTEAKSRFENYGPNEMIGQGGPSAFRVLFRQIANALTLVLIIAMAIAFSAGGNYGEGAVIALVIVTNSTIGFFQEYKAEKTLESLRKMASPTCRVLRDEHLVTVQTRELVPGDILVFENGDIIGADCRLIEISNLECDEALLTGETVPVQKKLDLIKDPDEPIGDRLNLVYSSTSVTRGRGKGIVVGTGMTTEIGKIAQELANSENKPGKTPLQKSLDRMAYLLFALAIVFILIVFSVNKFHIDQSIAVYAISIGIAIIPGGLIAVVTFTMAIGVRKMAKERALC</sequence>
<evidence type="ECO:0000313" key="6">
    <source>
        <dbReference type="EMBL" id="KAK9675090.1"/>
    </source>
</evidence>
<feature type="transmembrane region" description="Helical" evidence="4">
    <location>
        <begin position="90"/>
        <end position="109"/>
    </location>
</feature>
<keyword evidence="4" id="KW-0472">Membrane</keyword>
<keyword evidence="4" id="KW-1133">Transmembrane helix</keyword>
<dbReference type="Gene3D" id="1.20.1110.10">
    <property type="entry name" value="Calcium-transporting ATPase, transmembrane domain"/>
    <property type="match status" value="1"/>
</dbReference>
<keyword evidence="3" id="KW-0067">ATP-binding</keyword>
<feature type="domain" description="Cation-transporting P-type ATPase N-terminal" evidence="5">
    <location>
        <begin position="11"/>
        <end position="85"/>
    </location>
</feature>
<dbReference type="Pfam" id="PF00690">
    <property type="entry name" value="Cation_ATPase_N"/>
    <property type="match status" value="1"/>
</dbReference>
<dbReference type="InterPro" id="IPR001757">
    <property type="entry name" value="P_typ_ATPase"/>
</dbReference>
<feature type="transmembrane region" description="Helical" evidence="4">
    <location>
        <begin position="65"/>
        <end position="84"/>
    </location>
</feature>
<reference evidence="6 7" key="1">
    <citation type="submission" date="2023-04" db="EMBL/GenBank/DDBJ databases">
        <title>Genome of Basidiobolus ranarum AG-B5.</title>
        <authorList>
            <person name="Stajich J.E."/>
            <person name="Carter-House D."/>
            <person name="Gryganskyi A."/>
        </authorList>
    </citation>
    <scope>NUCLEOTIDE SEQUENCE [LARGE SCALE GENOMIC DNA]</scope>
    <source>
        <strain evidence="6 7">AG-B5</strain>
    </source>
</reference>
<dbReference type="Pfam" id="PF00122">
    <property type="entry name" value="E1-E2_ATPase"/>
    <property type="match status" value="1"/>
</dbReference>
<evidence type="ECO:0000256" key="1">
    <source>
        <dbReference type="ARBA" id="ARBA00004141"/>
    </source>
</evidence>
<proteinExistence type="predicted"/>
<dbReference type="InterPro" id="IPR059000">
    <property type="entry name" value="ATPase_P-type_domA"/>
</dbReference>
<organism evidence="6 7">
    <name type="scientific">Basidiobolus ranarum</name>
    <dbReference type="NCBI Taxonomy" id="34480"/>
    <lineage>
        <taxon>Eukaryota</taxon>
        <taxon>Fungi</taxon>
        <taxon>Fungi incertae sedis</taxon>
        <taxon>Zoopagomycota</taxon>
        <taxon>Entomophthoromycotina</taxon>
        <taxon>Basidiobolomycetes</taxon>
        <taxon>Basidiobolales</taxon>
        <taxon>Basidiobolaceae</taxon>
        <taxon>Basidiobolus</taxon>
    </lineage>
</organism>
<evidence type="ECO:0000313" key="7">
    <source>
        <dbReference type="Proteomes" id="UP001479436"/>
    </source>
</evidence>
<dbReference type="SMART" id="SM00831">
    <property type="entry name" value="Cation_ATPase_N"/>
    <property type="match status" value="1"/>
</dbReference>
<dbReference type="NCBIfam" id="TIGR01494">
    <property type="entry name" value="ATPase_P-type"/>
    <property type="match status" value="1"/>
</dbReference>
<keyword evidence="7" id="KW-1185">Reference proteome</keyword>
<name>A0ABR2VMF7_9FUNG</name>
<protein>
    <recommendedName>
        <fullName evidence="5">Cation-transporting P-type ATPase N-terminal domain-containing protein</fullName>
    </recommendedName>
</protein>
<comment type="subcellular location">
    <subcellularLocation>
        <location evidence="1">Membrane</location>
        <topology evidence="1">Multi-pass membrane protein</topology>
    </subcellularLocation>
</comment>
<accession>A0ABR2VMF7</accession>
<dbReference type="InterPro" id="IPR023298">
    <property type="entry name" value="ATPase_P-typ_TM_dom_sf"/>
</dbReference>
<keyword evidence="4" id="KW-0812">Transmembrane</keyword>
<dbReference type="SUPFAM" id="SSF81653">
    <property type="entry name" value="Calcium ATPase, transduction domain A"/>
    <property type="match status" value="1"/>
</dbReference>
<dbReference type="Gene3D" id="2.70.150.10">
    <property type="entry name" value="Calcium-transporting ATPase, cytoplasmic transduction domain A"/>
    <property type="match status" value="1"/>
</dbReference>
<dbReference type="EMBL" id="JASJQH010009773">
    <property type="protein sequence ID" value="KAK9675090.1"/>
    <property type="molecule type" value="Genomic_DNA"/>
</dbReference>
<gene>
    <name evidence="6" type="ORF">K7432_016659</name>
</gene>
<dbReference type="InterPro" id="IPR004014">
    <property type="entry name" value="ATPase_P-typ_cation-transptr_N"/>
</dbReference>
<feature type="transmembrane region" description="Helical" evidence="4">
    <location>
        <begin position="253"/>
        <end position="274"/>
    </location>
</feature>
<keyword evidence="2" id="KW-0547">Nucleotide-binding</keyword>
<evidence type="ECO:0000259" key="5">
    <source>
        <dbReference type="SMART" id="SM00831"/>
    </source>
</evidence>
<evidence type="ECO:0000256" key="2">
    <source>
        <dbReference type="ARBA" id="ARBA00022741"/>
    </source>
</evidence>